<dbReference type="RefSeq" id="WP_133392166.1">
    <property type="nucleotide sequence ID" value="NZ_SMTG01000002.1"/>
</dbReference>
<dbReference type="GO" id="GO:0005737">
    <property type="term" value="C:cytoplasm"/>
    <property type="evidence" value="ECO:0007669"/>
    <property type="project" value="TreeGrafter"/>
</dbReference>
<dbReference type="InterPro" id="IPR012340">
    <property type="entry name" value="NA-bd_OB-fold"/>
</dbReference>
<dbReference type="InterPro" id="IPR010718">
    <property type="entry name" value="DUF1294"/>
</dbReference>
<dbReference type="InterPro" id="IPR002059">
    <property type="entry name" value="CSP_DNA-bd"/>
</dbReference>
<evidence type="ECO:0000256" key="1">
    <source>
        <dbReference type="SAM" id="Phobius"/>
    </source>
</evidence>
<dbReference type="PANTHER" id="PTHR12962:SF1">
    <property type="entry name" value="COLD SHOCK DOMAIN-CONTAINING PROTEIN CG9705"/>
    <property type="match status" value="1"/>
</dbReference>
<dbReference type="InterPro" id="IPR052069">
    <property type="entry name" value="Ca-reg_mRNA-binding_domain"/>
</dbReference>
<sequence length="209" mass="22573">MRAPAGFGRIERWDDARGFGFIVPETSADGAPDRLFVHVRDIERGATRPVVGARVRYVPERQADGRWRAVRVAAVGAASGARAARSRRATAGAAPSSDLRGLWIAIAVWLGLLAFAALSGRLPPLALAALAGLNVLTFAAYALDKHAAQHGRWRTPESQLHLLELLGGWPAAGLAQQVLRHKRAKPAYRRVFVAMIALHLLALALWTFA</sequence>
<name>A0A4R5UBP3_9GAMM</name>
<keyword evidence="1" id="KW-0812">Transmembrane</keyword>
<feature type="transmembrane region" description="Helical" evidence="1">
    <location>
        <begin position="187"/>
        <end position="208"/>
    </location>
</feature>
<dbReference type="PANTHER" id="PTHR12962">
    <property type="entry name" value="CALCIUM-REGULATED HEAT STABLE PROTEIN CRHSP-24-RELATED"/>
    <property type="match status" value="1"/>
</dbReference>
<dbReference type="Pfam" id="PF06961">
    <property type="entry name" value="DUF1294"/>
    <property type="match status" value="1"/>
</dbReference>
<reference evidence="3 4" key="1">
    <citation type="submission" date="2019-03" db="EMBL/GenBank/DDBJ databases">
        <title>Luteimonas zhaokaii sp.nov., isolated from the rectal contents of Plateau pika in Yushu, Qinghai Province, China.</title>
        <authorList>
            <person name="Zhang G."/>
        </authorList>
    </citation>
    <scope>NUCLEOTIDE SEQUENCE [LARGE SCALE GENOMIC DNA]</scope>
    <source>
        <strain evidence="3 4">THG-MD21</strain>
    </source>
</reference>
<evidence type="ECO:0000313" key="4">
    <source>
        <dbReference type="Proteomes" id="UP000295543"/>
    </source>
</evidence>
<dbReference type="PROSITE" id="PS51857">
    <property type="entry name" value="CSD_2"/>
    <property type="match status" value="1"/>
</dbReference>
<dbReference type="EMBL" id="SMTG01000002">
    <property type="protein sequence ID" value="TDK32583.1"/>
    <property type="molecule type" value="Genomic_DNA"/>
</dbReference>
<dbReference type="AlphaFoldDB" id="A0A4R5UBP3"/>
<evidence type="ECO:0000313" key="3">
    <source>
        <dbReference type="EMBL" id="TDK32583.1"/>
    </source>
</evidence>
<keyword evidence="1" id="KW-1133">Transmembrane helix</keyword>
<feature type="transmembrane region" description="Helical" evidence="1">
    <location>
        <begin position="125"/>
        <end position="143"/>
    </location>
</feature>
<dbReference type="Proteomes" id="UP000295543">
    <property type="component" value="Unassembled WGS sequence"/>
</dbReference>
<keyword evidence="4" id="KW-1185">Reference proteome</keyword>
<keyword evidence="1" id="KW-0472">Membrane</keyword>
<dbReference type="OrthoDB" id="72963at2"/>
<dbReference type="GO" id="GO:0003730">
    <property type="term" value="F:mRNA 3'-UTR binding"/>
    <property type="evidence" value="ECO:0007669"/>
    <property type="project" value="TreeGrafter"/>
</dbReference>
<dbReference type="Gene3D" id="2.40.50.140">
    <property type="entry name" value="Nucleic acid-binding proteins"/>
    <property type="match status" value="1"/>
</dbReference>
<accession>A0A4R5UBP3</accession>
<proteinExistence type="predicted"/>
<evidence type="ECO:0000259" key="2">
    <source>
        <dbReference type="PROSITE" id="PS51857"/>
    </source>
</evidence>
<feature type="transmembrane region" description="Helical" evidence="1">
    <location>
        <begin position="101"/>
        <end position="119"/>
    </location>
</feature>
<comment type="caution">
    <text evidence="3">The sequence shown here is derived from an EMBL/GenBank/DDBJ whole genome shotgun (WGS) entry which is preliminary data.</text>
</comment>
<dbReference type="SUPFAM" id="SSF50249">
    <property type="entry name" value="Nucleic acid-binding proteins"/>
    <property type="match status" value="1"/>
</dbReference>
<feature type="domain" description="CSD" evidence="2">
    <location>
        <begin position="5"/>
        <end position="74"/>
    </location>
</feature>
<organism evidence="3 4">
    <name type="scientific">Luteimonas terrae</name>
    <dbReference type="NCBI Taxonomy" id="1530191"/>
    <lineage>
        <taxon>Bacteria</taxon>
        <taxon>Pseudomonadati</taxon>
        <taxon>Pseudomonadota</taxon>
        <taxon>Gammaproteobacteria</taxon>
        <taxon>Lysobacterales</taxon>
        <taxon>Lysobacteraceae</taxon>
        <taxon>Luteimonas</taxon>
    </lineage>
</organism>
<dbReference type="GO" id="GO:0043488">
    <property type="term" value="P:regulation of mRNA stability"/>
    <property type="evidence" value="ECO:0007669"/>
    <property type="project" value="TreeGrafter"/>
</dbReference>
<gene>
    <name evidence="3" type="ORF">E2F49_00440</name>
</gene>
<protein>
    <submittedName>
        <fullName evidence="3">DUF1294 domain-containing protein</fullName>
    </submittedName>
</protein>